<gene>
    <name evidence="1" type="ORF">SDC9_146698</name>
</gene>
<name>A0A645ECS7_9ZZZZ</name>
<protein>
    <submittedName>
        <fullName evidence="1">Uncharacterized protein</fullName>
    </submittedName>
</protein>
<proteinExistence type="predicted"/>
<organism evidence="1">
    <name type="scientific">bioreactor metagenome</name>
    <dbReference type="NCBI Taxonomy" id="1076179"/>
    <lineage>
        <taxon>unclassified sequences</taxon>
        <taxon>metagenomes</taxon>
        <taxon>ecological metagenomes</taxon>
    </lineage>
</organism>
<dbReference type="AlphaFoldDB" id="A0A645ECS7"/>
<comment type="caution">
    <text evidence="1">The sequence shown here is derived from an EMBL/GenBank/DDBJ whole genome shotgun (WGS) entry which is preliminary data.</text>
</comment>
<sequence length="110" mass="12162">MQAVEKYNGKSIIYSPGDLSYAATLDTTKASKETFIFRQSFTIENGNATPSAMNVFPVINTSSDSENDFLPTPVFDSRAETIINNLVTYSTASKYGIKKTDINYIVITKQ</sequence>
<dbReference type="EMBL" id="VSSQ01045596">
    <property type="protein sequence ID" value="MPM99506.1"/>
    <property type="molecule type" value="Genomic_DNA"/>
</dbReference>
<reference evidence="1" key="1">
    <citation type="submission" date="2019-08" db="EMBL/GenBank/DDBJ databases">
        <authorList>
            <person name="Kucharzyk K."/>
            <person name="Murdoch R.W."/>
            <person name="Higgins S."/>
            <person name="Loffler F."/>
        </authorList>
    </citation>
    <scope>NUCLEOTIDE SEQUENCE</scope>
</reference>
<accession>A0A645ECS7</accession>
<evidence type="ECO:0000313" key="1">
    <source>
        <dbReference type="EMBL" id="MPM99506.1"/>
    </source>
</evidence>